<evidence type="ECO:0000313" key="6">
    <source>
        <dbReference type="EMBL" id="MBB3171953.1"/>
    </source>
</evidence>
<dbReference type="SUPFAM" id="SSF52172">
    <property type="entry name" value="CheY-like"/>
    <property type="match status" value="1"/>
</dbReference>
<dbReference type="PROSITE" id="PS50110">
    <property type="entry name" value="RESPONSE_REGULATORY"/>
    <property type="match status" value="1"/>
</dbReference>
<proteinExistence type="predicted"/>
<dbReference type="PANTHER" id="PTHR48111">
    <property type="entry name" value="REGULATOR OF RPOS"/>
    <property type="match status" value="1"/>
</dbReference>
<dbReference type="EMBL" id="JACHYA010000007">
    <property type="protein sequence ID" value="MBB3171953.1"/>
    <property type="molecule type" value="Genomic_DNA"/>
</dbReference>
<dbReference type="Gene3D" id="3.40.50.2300">
    <property type="match status" value="1"/>
</dbReference>
<dbReference type="PROSITE" id="PS51755">
    <property type="entry name" value="OMPR_PHOB"/>
    <property type="match status" value="1"/>
</dbReference>
<dbReference type="CDD" id="cd00383">
    <property type="entry name" value="trans_reg_C"/>
    <property type="match status" value="1"/>
</dbReference>
<dbReference type="InterPro" id="IPR001867">
    <property type="entry name" value="OmpR/PhoB-type_DNA-bd"/>
</dbReference>
<dbReference type="InterPro" id="IPR039420">
    <property type="entry name" value="WalR-like"/>
</dbReference>
<dbReference type="InterPro" id="IPR036388">
    <property type="entry name" value="WH-like_DNA-bd_sf"/>
</dbReference>
<dbReference type="OrthoDB" id="4153060at2"/>
<protein>
    <submittedName>
        <fullName evidence="6">DNA-binding response OmpR family regulator</fullName>
    </submittedName>
    <submittedName>
        <fullName evidence="7">Response regulator transcription factor</fullName>
    </submittedName>
</protein>
<dbReference type="GO" id="GO:0005829">
    <property type="term" value="C:cytosol"/>
    <property type="evidence" value="ECO:0007669"/>
    <property type="project" value="TreeGrafter"/>
</dbReference>
<dbReference type="RefSeq" id="WP_123184984.1">
    <property type="nucleotide sequence ID" value="NZ_CANPEU010000005.1"/>
</dbReference>
<reference evidence="6 9" key="2">
    <citation type="submission" date="2020-08" db="EMBL/GenBank/DDBJ databases">
        <title>Sequencing the genomes of 1000 actinobacteria strains.</title>
        <authorList>
            <person name="Klenk H.-P."/>
        </authorList>
    </citation>
    <scope>NUCLEOTIDE SEQUENCE [LARGE SCALE GENOMIC DNA]</scope>
    <source>
        <strain evidence="6 9">DSM 22242</strain>
    </source>
</reference>
<dbReference type="InterPro" id="IPR011006">
    <property type="entry name" value="CheY-like_superfamily"/>
</dbReference>
<evidence type="ECO:0000259" key="4">
    <source>
        <dbReference type="PROSITE" id="PS50110"/>
    </source>
</evidence>
<dbReference type="Proteomes" id="UP000309454">
    <property type="component" value="Unassembled WGS sequence"/>
</dbReference>
<evidence type="ECO:0000259" key="5">
    <source>
        <dbReference type="PROSITE" id="PS51755"/>
    </source>
</evidence>
<dbReference type="Gene3D" id="6.10.250.690">
    <property type="match status" value="1"/>
</dbReference>
<dbReference type="GO" id="GO:0006355">
    <property type="term" value="P:regulation of DNA-templated transcription"/>
    <property type="evidence" value="ECO:0007669"/>
    <property type="project" value="InterPro"/>
</dbReference>
<feature type="domain" description="Response regulatory" evidence="4">
    <location>
        <begin position="3"/>
        <end position="116"/>
    </location>
</feature>
<evidence type="ECO:0000256" key="2">
    <source>
        <dbReference type="PROSITE-ProRule" id="PRU00169"/>
    </source>
</evidence>
<dbReference type="GeneID" id="93356295"/>
<feature type="DNA-binding region" description="OmpR/PhoB-type" evidence="3">
    <location>
        <begin position="124"/>
        <end position="221"/>
    </location>
</feature>
<gene>
    <name evidence="7" type="ORF">E5982_05350</name>
    <name evidence="6" type="ORF">FHR31_001786</name>
</gene>
<dbReference type="GO" id="GO:0000156">
    <property type="term" value="F:phosphorelay response regulator activity"/>
    <property type="evidence" value="ECO:0007669"/>
    <property type="project" value="TreeGrafter"/>
</dbReference>
<evidence type="ECO:0000313" key="9">
    <source>
        <dbReference type="Proteomes" id="UP000530850"/>
    </source>
</evidence>
<dbReference type="EMBL" id="SSTM01000003">
    <property type="protein sequence ID" value="TJW10705.1"/>
    <property type="molecule type" value="Genomic_DNA"/>
</dbReference>
<feature type="domain" description="OmpR/PhoB-type" evidence="5">
    <location>
        <begin position="124"/>
        <end position="221"/>
    </location>
</feature>
<comment type="caution">
    <text evidence="7">The sequence shown here is derived from an EMBL/GenBank/DDBJ whole genome shotgun (WGS) entry which is preliminary data.</text>
</comment>
<dbReference type="InterPro" id="IPR001789">
    <property type="entry name" value="Sig_transdc_resp-reg_receiver"/>
</dbReference>
<evidence type="ECO:0000256" key="3">
    <source>
        <dbReference type="PROSITE-ProRule" id="PRU01091"/>
    </source>
</evidence>
<sequence length="221" mass="24111">MSMVYIVEDDEALARELQRLLRLQGYEALVCDNFPLAAQGALAANADCVLLDLNLPGADGHGICRSIREQSSVPIIVVTSSESEFDEVLALGLGANDYVTKPYRPAALLARVAVQLRGGASGAGERMAHGGVVLDVARGTVTVGQNSAELTRNEQRILQLLMSQPKRVFTRQEIMCDLWESDAFIDDNTLTVNVTRLRRTLAQIGASEDFIKTRRGVGYYL</sequence>
<dbReference type="GO" id="GO:0032993">
    <property type="term" value="C:protein-DNA complex"/>
    <property type="evidence" value="ECO:0007669"/>
    <property type="project" value="TreeGrafter"/>
</dbReference>
<evidence type="ECO:0000256" key="1">
    <source>
        <dbReference type="ARBA" id="ARBA00023125"/>
    </source>
</evidence>
<dbReference type="GO" id="GO:0000976">
    <property type="term" value="F:transcription cis-regulatory region binding"/>
    <property type="evidence" value="ECO:0007669"/>
    <property type="project" value="TreeGrafter"/>
</dbReference>
<keyword evidence="2" id="KW-0597">Phosphoprotein</keyword>
<dbReference type="AlphaFoldDB" id="A0A3N0AC87"/>
<reference evidence="7 8" key="1">
    <citation type="submission" date="2019-04" db="EMBL/GenBank/DDBJ databases">
        <title>Microbes associate with the intestines of laboratory mice.</title>
        <authorList>
            <person name="Navarre W."/>
            <person name="Wong E."/>
            <person name="Huang K.C."/>
            <person name="Tropini C."/>
            <person name="Ng K."/>
            <person name="Yu B."/>
        </authorList>
    </citation>
    <scope>NUCLEOTIDE SEQUENCE [LARGE SCALE GENOMIC DNA]</scope>
    <source>
        <strain evidence="7 8">NM48_B13</strain>
    </source>
</reference>
<organism evidence="7 8">
    <name type="scientific">Parvibacter caecicola</name>
    <dbReference type="NCBI Taxonomy" id="747645"/>
    <lineage>
        <taxon>Bacteria</taxon>
        <taxon>Bacillati</taxon>
        <taxon>Actinomycetota</taxon>
        <taxon>Coriobacteriia</taxon>
        <taxon>Coriobacteriales</taxon>
        <taxon>Coriobacteriaceae</taxon>
        <taxon>Parvibacter</taxon>
    </lineage>
</organism>
<dbReference type="Proteomes" id="UP000530850">
    <property type="component" value="Unassembled WGS sequence"/>
</dbReference>
<dbReference type="Pfam" id="PF00486">
    <property type="entry name" value="Trans_reg_C"/>
    <property type="match status" value="1"/>
</dbReference>
<dbReference type="PANTHER" id="PTHR48111:SF43">
    <property type="entry name" value="STAGE 0 SPORULATION PROTEIN A HOMOLOG"/>
    <property type="match status" value="1"/>
</dbReference>
<keyword evidence="1 3" id="KW-0238">DNA-binding</keyword>
<keyword evidence="8" id="KW-1185">Reference proteome</keyword>
<feature type="modified residue" description="4-aspartylphosphate" evidence="2">
    <location>
        <position position="52"/>
    </location>
</feature>
<evidence type="ECO:0000313" key="7">
    <source>
        <dbReference type="EMBL" id="TJW10705.1"/>
    </source>
</evidence>
<dbReference type="Gene3D" id="1.10.10.10">
    <property type="entry name" value="Winged helix-like DNA-binding domain superfamily/Winged helix DNA-binding domain"/>
    <property type="match status" value="1"/>
</dbReference>
<evidence type="ECO:0000313" key="8">
    <source>
        <dbReference type="Proteomes" id="UP000309454"/>
    </source>
</evidence>
<name>A0A3N0AC87_9ACTN</name>
<dbReference type="Pfam" id="PF00072">
    <property type="entry name" value="Response_reg"/>
    <property type="match status" value="1"/>
</dbReference>
<dbReference type="SMART" id="SM00862">
    <property type="entry name" value="Trans_reg_C"/>
    <property type="match status" value="1"/>
</dbReference>
<dbReference type="SMART" id="SM00448">
    <property type="entry name" value="REC"/>
    <property type="match status" value="1"/>
</dbReference>
<accession>A0A3N0AC87</accession>